<proteinExistence type="predicted"/>
<evidence type="ECO:0000313" key="3">
    <source>
        <dbReference type="Proteomes" id="UP000482543"/>
    </source>
</evidence>
<dbReference type="AlphaFoldDB" id="A0AA43Y680"/>
<gene>
    <name evidence="2" type="ORF">FC964_03390</name>
</gene>
<name>A0AA43Y680_CLOBO</name>
<protein>
    <submittedName>
        <fullName evidence="2">PilZ domain-containing protein</fullName>
    </submittedName>
</protein>
<dbReference type="Proteomes" id="UP000482543">
    <property type="component" value="Unassembled WGS sequence"/>
</dbReference>
<dbReference type="Gene3D" id="2.40.10.220">
    <property type="entry name" value="predicted glycosyltransferase like domains"/>
    <property type="match status" value="1"/>
</dbReference>
<dbReference type="InterPro" id="IPR009875">
    <property type="entry name" value="PilZ_domain"/>
</dbReference>
<dbReference type="GO" id="GO:0035438">
    <property type="term" value="F:cyclic-di-GMP binding"/>
    <property type="evidence" value="ECO:0007669"/>
    <property type="project" value="InterPro"/>
</dbReference>
<dbReference type="SUPFAM" id="SSF141371">
    <property type="entry name" value="PilZ domain-like"/>
    <property type="match status" value="1"/>
</dbReference>
<feature type="domain" description="PilZ" evidence="1">
    <location>
        <begin position="26"/>
        <end position="132"/>
    </location>
</feature>
<evidence type="ECO:0000259" key="1">
    <source>
        <dbReference type="Pfam" id="PF07238"/>
    </source>
</evidence>
<organism evidence="2 3">
    <name type="scientific">Clostridium botulinum</name>
    <dbReference type="NCBI Taxonomy" id="1491"/>
    <lineage>
        <taxon>Bacteria</taxon>
        <taxon>Bacillati</taxon>
        <taxon>Bacillota</taxon>
        <taxon>Clostridia</taxon>
        <taxon>Eubacteriales</taxon>
        <taxon>Clostridiaceae</taxon>
        <taxon>Clostridium</taxon>
    </lineage>
</organism>
<comment type="caution">
    <text evidence="2">The sequence shown here is derived from an EMBL/GenBank/DDBJ whole genome shotgun (WGS) entry which is preliminary data.</text>
</comment>
<dbReference type="Pfam" id="PF07238">
    <property type="entry name" value="PilZ"/>
    <property type="match status" value="1"/>
</dbReference>
<accession>A0AA43Y680</accession>
<evidence type="ECO:0000313" key="2">
    <source>
        <dbReference type="EMBL" id="NFI20435.1"/>
    </source>
</evidence>
<dbReference type="EMBL" id="SWRJ01000001">
    <property type="protein sequence ID" value="NFI20435.1"/>
    <property type="molecule type" value="Genomic_DNA"/>
</dbReference>
<reference evidence="2 3" key="1">
    <citation type="submission" date="2019-04" db="EMBL/GenBank/DDBJ databases">
        <title>Genome sequencing of Clostridium botulinum Groups I-IV and Clostridium butyricum.</title>
        <authorList>
            <person name="Brunt J."/>
            <person name="Van Vliet A.H.M."/>
            <person name="Stringer S.C."/>
            <person name="Carter A.T."/>
            <person name="Peck M.W."/>
        </authorList>
    </citation>
    <scope>NUCLEOTIDE SEQUENCE [LARGE SCALE GENOMIC DNA]</scope>
    <source>
        <strain evidence="2 3">IFR 15/034</strain>
    </source>
</reference>
<sequence length="135" mass="16498">MRKKQNIYKSSEYIYVKDDEKRKAKRKAKRKECNIYIYYPRVNNKSIYENYGEDLAKMEVIDISKFGVRLRTKIKLKEDDFINFSLRLSEKPSFWCMAIVRRVEKYEDYFIIGCEFLSLTLEQMRDIEKYVLSIR</sequence>